<name>A0AAN7AXY4_9PEZI</name>
<dbReference type="GO" id="GO:0042720">
    <property type="term" value="C:mitochondrial inner membrane peptidase complex"/>
    <property type="evidence" value="ECO:0007669"/>
    <property type="project" value="InterPro"/>
</dbReference>
<feature type="compositionally biased region" description="Basic residues" evidence="1">
    <location>
        <begin position="16"/>
        <end position="26"/>
    </location>
</feature>
<accession>A0AAN7AXY4</accession>
<keyword evidence="3" id="KW-1185">Reference proteome</keyword>
<evidence type="ECO:0000256" key="1">
    <source>
        <dbReference type="SAM" id="MobiDB-lite"/>
    </source>
</evidence>
<organism evidence="2 3">
    <name type="scientific">Triangularia verruculosa</name>
    <dbReference type="NCBI Taxonomy" id="2587418"/>
    <lineage>
        <taxon>Eukaryota</taxon>
        <taxon>Fungi</taxon>
        <taxon>Dikarya</taxon>
        <taxon>Ascomycota</taxon>
        <taxon>Pezizomycotina</taxon>
        <taxon>Sordariomycetes</taxon>
        <taxon>Sordariomycetidae</taxon>
        <taxon>Sordariales</taxon>
        <taxon>Podosporaceae</taxon>
        <taxon>Triangularia</taxon>
    </lineage>
</organism>
<dbReference type="Proteomes" id="UP001303160">
    <property type="component" value="Unassembled WGS sequence"/>
</dbReference>
<dbReference type="Pfam" id="PF11093">
    <property type="entry name" value="Mitochondr_Som1"/>
    <property type="match status" value="1"/>
</dbReference>
<sequence length="118" mass="13147">MAPHVQTFPSSQLPSHIHHLPSNRGRKTPDGKPTDLARDCDLFSFVQFDCRIERPGEQNCPVICAPVKRFFRVCPTKNGGTFTAETTSWEYLNALTKGDDHDAHGPGVQWKEGAQTGR</sequence>
<proteinExistence type="predicted"/>
<dbReference type="EMBL" id="MU863876">
    <property type="protein sequence ID" value="KAK4205506.1"/>
    <property type="molecule type" value="Genomic_DNA"/>
</dbReference>
<gene>
    <name evidence="2" type="ORF">QBC40DRAFT_336153</name>
</gene>
<dbReference type="InterPro" id="IPR024645">
    <property type="entry name" value="Mitochondr_Som1"/>
</dbReference>
<dbReference type="AlphaFoldDB" id="A0AAN7AXY4"/>
<reference evidence="2" key="2">
    <citation type="submission" date="2023-05" db="EMBL/GenBank/DDBJ databases">
        <authorList>
            <consortium name="Lawrence Berkeley National Laboratory"/>
            <person name="Steindorff A."/>
            <person name="Hensen N."/>
            <person name="Bonometti L."/>
            <person name="Westerberg I."/>
            <person name="Brannstrom I.O."/>
            <person name="Guillou S."/>
            <person name="Cros-Aarteil S."/>
            <person name="Calhoun S."/>
            <person name="Haridas S."/>
            <person name="Kuo A."/>
            <person name="Mondo S."/>
            <person name="Pangilinan J."/>
            <person name="Riley R."/>
            <person name="Labutti K."/>
            <person name="Andreopoulos B."/>
            <person name="Lipzen A."/>
            <person name="Chen C."/>
            <person name="Yanf M."/>
            <person name="Daum C."/>
            <person name="Ng V."/>
            <person name="Clum A."/>
            <person name="Ohm R."/>
            <person name="Martin F."/>
            <person name="Silar P."/>
            <person name="Natvig D."/>
            <person name="Lalanne C."/>
            <person name="Gautier V."/>
            <person name="Ament-Velasquez S.L."/>
            <person name="Kruys A."/>
            <person name="Hutchinson M.I."/>
            <person name="Powell A.J."/>
            <person name="Barry K."/>
            <person name="Miller A.N."/>
            <person name="Grigoriev I.V."/>
            <person name="Debuchy R."/>
            <person name="Gladieux P."/>
            <person name="Thoren M.H."/>
            <person name="Johannesson H."/>
        </authorList>
    </citation>
    <scope>NUCLEOTIDE SEQUENCE</scope>
    <source>
        <strain evidence="2">CBS 315.58</strain>
    </source>
</reference>
<protein>
    <submittedName>
        <fullName evidence="2">Uncharacterized protein</fullName>
    </submittedName>
</protein>
<evidence type="ECO:0000313" key="2">
    <source>
        <dbReference type="EMBL" id="KAK4205506.1"/>
    </source>
</evidence>
<feature type="region of interest" description="Disordered" evidence="1">
    <location>
        <begin position="1"/>
        <end position="33"/>
    </location>
</feature>
<reference evidence="2" key="1">
    <citation type="journal article" date="2023" name="Mol. Phylogenet. Evol.">
        <title>Genome-scale phylogeny and comparative genomics of the fungal order Sordariales.</title>
        <authorList>
            <person name="Hensen N."/>
            <person name="Bonometti L."/>
            <person name="Westerberg I."/>
            <person name="Brannstrom I.O."/>
            <person name="Guillou S."/>
            <person name="Cros-Aarteil S."/>
            <person name="Calhoun S."/>
            <person name="Haridas S."/>
            <person name="Kuo A."/>
            <person name="Mondo S."/>
            <person name="Pangilinan J."/>
            <person name="Riley R."/>
            <person name="LaButti K."/>
            <person name="Andreopoulos B."/>
            <person name="Lipzen A."/>
            <person name="Chen C."/>
            <person name="Yan M."/>
            <person name="Daum C."/>
            <person name="Ng V."/>
            <person name="Clum A."/>
            <person name="Steindorff A."/>
            <person name="Ohm R.A."/>
            <person name="Martin F."/>
            <person name="Silar P."/>
            <person name="Natvig D.O."/>
            <person name="Lalanne C."/>
            <person name="Gautier V."/>
            <person name="Ament-Velasquez S.L."/>
            <person name="Kruys A."/>
            <person name="Hutchinson M.I."/>
            <person name="Powell A.J."/>
            <person name="Barry K."/>
            <person name="Miller A.N."/>
            <person name="Grigoriev I.V."/>
            <person name="Debuchy R."/>
            <person name="Gladieux P."/>
            <person name="Hiltunen Thoren M."/>
            <person name="Johannesson H."/>
        </authorList>
    </citation>
    <scope>NUCLEOTIDE SEQUENCE</scope>
    <source>
        <strain evidence="2">CBS 315.58</strain>
    </source>
</reference>
<evidence type="ECO:0000313" key="3">
    <source>
        <dbReference type="Proteomes" id="UP001303160"/>
    </source>
</evidence>
<comment type="caution">
    <text evidence="2">The sequence shown here is derived from an EMBL/GenBank/DDBJ whole genome shotgun (WGS) entry which is preliminary data.</text>
</comment>